<evidence type="ECO:0000313" key="3">
    <source>
        <dbReference type="EMBL" id="WZN45174.1"/>
    </source>
</evidence>
<gene>
    <name evidence="3" type="ORF">WJU22_19945</name>
</gene>
<reference evidence="3 4" key="1">
    <citation type="submission" date="2024-03" db="EMBL/GenBank/DDBJ databases">
        <title>Chitinophaga caseinilytica sp. nov., a casein hydrolysing bacterium isolated from forest soil.</title>
        <authorList>
            <person name="Lee D.S."/>
            <person name="Han D.M."/>
            <person name="Baek J.H."/>
            <person name="Choi D.G."/>
            <person name="Jeon J.H."/>
            <person name="Jeon C.O."/>
        </authorList>
    </citation>
    <scope>NUCLEOTIDE SEQUENCE [LARGE SCALE GENOMIC DNA]</scope>
    <source>
        <strain evidence="3 4">KACC 19118</strain>
    </source>
</reference>
<dbReference type="Gene3D" id="2.60.40.2340">
    <property type="match status" value="1"/>
</dbReference>
<keyword evidence="4" id="KW-1185">Reference proteome</keyword>
<sequence>MTHITSTSLLRSLAAISAFALLQACIKAEPPNPEADIETFTLPDSLLTGDVFVDQSNRKILLYLEPSAFESGVAPKITLSAGASISPASGDSIHFTKEIVYTVTSASGQSRKQYTVEVVSIGEWNWSFEKWLVHDKDKYNYPVEADDKQVWSSGNPGVALSGVPKRPDGYPLRATDDSKDGAHAAELVTLKGTVLSGMVGIKLFAGSLFLGNFDVSNAFLEPLKATQFGQPFTGKATRFTGYYKYAPGATYQDKAGNPVPGVTDSCAIYAVLYTGRTRLDATNIHTSDRIVATAKLPDGSGRGNWTHFDIPFTYMPGRSVEREMMMAIVASSSKDGDQYRGAIGSRLVIDSLAIIQ</sequence>
<protein>
    <submittedName>
        <fullName evidence="3">PCMD domain-containing protein</fullName>
    </submittedName>
</protein>
<dbReference type="InterPro" id="IPR038653">
    <property type="entry name" value="Put_CMD_sf"/>
</dbReference>
<dbReference type="EMBL" id="CP150096">
    <property type="protein sequence ID" value="WZN45174.1"/>
    <property type="molecule type" value="Genomic_DNA"/>
</dbReference>
<name>A0ABZ2YYT2_9BACT</name>
<evidence type="ECO:0000259" key="2">
    <source>
        <dbReference type="Pfam" id="PF13201"/>
    </source>
</evidence>
<accession>A0ABZ2YYT2</accession>
<dbReference type="InterPro" id="IPR025112">
    <property type="entry name" value="PCMD"/>
</dbReference>
<dbReference type="Pfam" id="PF13201">
    <property type="entry name" value="PCMD"/>
    <property type="match status" value="1"/>
</dbReference>
<evidence type="ECO:0000256" key="1">
    <source>
        <dbReference type="SAM" id="SignalP"/>
    </source>
</evidence>
<feature type="domain" description="Putative carbohydrate metabolism" evidence="2">
    <location>
        <begin position="127"/>
        <end position="355"/>
    </location>
</feature>
<dbReference type="RefSeq" id="WP_341839929.1">
    <property type="nucleotide sequence ID" value="NZ_CP149792.1"/>
</dbReference>
<dbReference type="Gene3D" id="2.60.120.890">
    <property type="entry name" value="BT2081, beta-jelly-roll domain"/>
    <property type="match status" value="1"/>
</dbReference>
<organism evidence="3 4">
    <name type="scientific">Chitinophaga caseinilytica</name>
    <dbReference type="NCBI Taxonomy" id="2267521"/>
    <lineage>
        <taxon>Bacteria</taxon>
        <taxon>Pseudomonadati</taxon>
        <taxon>Bacteroidota</taxon>
        <taxon>Chitinophagia</taxon>
        <taxon>Chitinophagales</taxon>
        <taxon>Chitinophagaceae</taxon>
        <taxon>Chitinophaga</taxon>
    </lineage>
</organism>
<proteinExistence type="predicted"/>
<keyword evidence="1" id="KW-0732">Signal</keyword>
<feature type="chain" id="PRO_5046528389" evidence="1">
    <location>
        <begin position="21"/>
        <end position="356"/>
    </location>
</feature>
<dbReference type="Proteomes" id="UP001449657">
    <property type="component" value="Chromosome"/>
</dbReference>
<feature type="signal peptide" evidence="1">
    <location>
        <begin position="1"/>
        <end position="20"/>
    </location>
</feature>
<evidence type="ECO:0000313" key="4">
    <source>
        <dbReference type="Proteomes" id="UP001449657"/>
    </source>
</evidence>